<keyword evidence="2" id="KW-1185">Reference proteome</keyword>
<evidence type="ECO:0000313" key="2">
    <source>
        <dbReference type="Proteomes" id="UP001605989"/>
    </source>
</evidence>
<comment type="caution">
    <text evidence="1">The sequence shown here is derived from an EMBL/GenBank/DDBJ whole genome shotgun (WGS) entry which is preliminary data.</text>
</comment>
<organism evidence="1 2">
    <name type="scientific">Megasphaera hexanoica</name>
    <dbReference type="NCBI Taxonomy" id="1675036"/>
    <lineage>
        <taxon>Bacteria</taxon>
        <taxon>Bacillati</taxon>
        <taxon>Bacillota</taxon>
        <taxon>Negativicutes</taxon>
        <taxon>Veillonellales</taxon>
        <taxon>Veillonellaceae</taxon>
        <taxon>Megasphaera</taxon>
    </lineage>
</organism>
<gene>
    <name evidence="1" type="ORF">ACGTZG_07750</name>
</gene>
<accession>A0ABW7DNZ2</accession>
<evidence type="ECO:0000313" key="1">
    <source>
        <dbReference type="EMBL" id="MFG6273081.1"/>
    </source>
</evidence>
<proteinExistence type="predicted"/>
<protein>
    <submittedName>
        <fullName evidence="1">Uncharacterized protein</fullName>
    </submittedName>
</protein>
<reference evidence="1 2" key="1">
    <citation type="submission" date="2024-10" db="EMBL/GenBank/DDBJ databases">
        <authorList>
            <person name="Sang B.-I."/>
            <person name="Prabhaharan D."/>
        </authorList>
    </citation>
    <scope>NUCLEOTIDE SEQUENCE [LARGE SCALE GENOMIC DNA]</scope>
    <source>
        <strain evidence="1 2">MH</strain>
    </source>
</reference>
<dbReference type="RefSeq" id="WP_113856111.1">
    <property type="nucleotide sequence ID" value="NZ_CP011940.1"/>
</dbReference>
<sequence>MEDRIPTAQDQRQLTALSLYDHVHHAMYTAAKTGASTVKYHLPAGYGAMEVKGLISFLRYRGYYVRHWHGTDELEVSWELGRAVREALDNDD</sequence>
<name>A0ABW7DNZ2_9FIRM</name>
<dbReference type="Proteomes" id="UP001605989">
    <property type="component" value="Unassembled WGS sequence"/>
</dbReference>
<dbReference type="EMBL" id="JBIEKR010000006">
    <property type="protein sequence ID" value="MFG6273081.1"/>
    <property type="molecule type" value="Genomic_DNA"/>
</dbReference>